<dbReference type="PIRSF" id="PIRSF001529">
    <property type="entry name" value="Ser-tRNA-synth_IIa"/>
    <property type="match status" value="1"/>
</dbReference>
<evidence type="ECO:0000256" key="9">
    <source>
        <dbReference type="SAM" id="MobiDB-lite"/>
    </source>
</evidence>
<reference evidence="11 12" key="1">
    <citation type="journal article" date="2018" name="Nat. Genet.">
        <title>Extensive intraspecific gene order and gene structural variations between Mo17 and other maize genomes.</title>
        <authorList>
            <person name="Sun S."/>
            <person name="Zhou Y."/>
            <person name="Chen J."/>
            <person name="Shi J."/>
            <person name="Zhao H."/>
            <person name="Zhao H."/>
            <person name="Song W."/>
            <person name="Zhang M."/>
            <person name="Cui Y."/>
            <person name="Dong X."/>
            <person name="Liu H."/>
            <person name="Ma X."/>
            <person name="Jiao Y."/>
            <person name="Wang B."/>
            <person name="Wei X."/>
            <person name="Stein J.C."/>
            <person name="Glaubitz J.C."/>
            <person name="Lu F."/>
            <person name="Yu G."/>
            <person name="Liang C."/>
            <person name="Fengler K."/>
            <person name="Li B."/>
            <person name="Rafalski A."/>
            <person name="Schnable P.S."/>
            <person name="Ware D.H."/>
            <person name="Buckler E.S."/>
            <person name="Lai J."/>
        </authorList>
    </citation>
    <scope>NUCLEOTIDE SEQUENCE [LARGE SCALE GENOMIC DNA]</scope>
    <source>
        <strain evidence="12">cv. Missouri 17</strain>
        <tissue evidence="11">Seedling</tissue>
    </source>
</reference>
<dbReference type="PROSITE" id="PS50862">
    <property type="entry name" value="AA_TRNA_LIGASE_II"/>
    <property type="match status" value="1"/>
</dbReference>
<evidence type="ECO:0000256" key="7">
    <source>
        <dbReference type="PIRSR" id="PIRSR001529-1"/>
    </source>
</evidence>
<dbReference type="InterPro" id="IPR010978">
    <property type="entry name" value="tRNA-bd_arm"/>
</dbReference>
<dbReference type="InterPro" id="IPR002317">
    <property type="entry name" value="Ser-tRNA-ligase_type_1"/>
</dbReference>
<dbReference type="AlphaFoldDB" id="A0A3L6F3G3"/>
<dbReference type="GO" id="GO:0006434">
    <property type="term" value="P:seryl-tRNA aminoacylation"/>
    <property type="evidence" value="ECO:0007669"/>
    <property type="project" value="InterPro"/>
</dbReference>
<keyword evidence="2 11" id="KW-0436">Ligase</keyword>
<protein>
    <recommendedName>
        <fullName evidence="1">serine--tRNA ligase</fullName>
        <ecNumber evidence="1">6.1.1.11</ecNumber>
    </recommendedName>
    <alternativeName>
        <fullName evidence="6">Seryl-tRNA synthetase</fullName>
    </alternativeName>
</protein>
<dbReference type="Pfam" id="PF00587">
    <property type="entry name" value="tRNA-synt_2b"/>
    <property type="match status" value="1"/>
</dbReference>
<feature type="binding site" evidence="8">
    <location>
        <begin position="270"/>
        <end position="273"/>
    </location>
    <ligand>
        <name>ATP</name>
        <dbReference type="ChEBI" id="CHEBI:30616"/>
    </ligand>
</feature>
<keyword evidence="5" id="KW-0030">Aminoacyl-tRNA synthetase</keyword>
<proteinExistence type="predicted"/>
<dbReference type="InterPro" id="IPR006195">
    <property type="entry name" value="aa-tRNA-synth_II"/>
</dbReference>
<feature type="binding site" evidence="7">
    <location>
        <position position="197"/>
    </location>
    <ligand>
        <name>L-serine</name>
        <dbReference type="ChEBI" id="CHEBI:33384"/>
    </ligand>
</feature>
<dbReference type="InterPro" id="IPR045864">
    <property type="entry name" value="aa-tRNA-synth_II/BPL/LPL"/>
</dbReference>
<dbReference type="InterPro" id="IPR015866">
    <property type="entry name" value="Ser-tRNA-synth_1_N"/>
</dbReference>
<accession>A0A3L6F3G3</accession>
<feature type="domain" description="Aminoacyl-transfer RNA synthetases class-II family profile" evidence="10">
    <location>
        <begin position="16"/>
        <end position="346"/>
    </location>
</feature>
<feature type="binding site" evidence="7">
    <location>
        <position position="319"/>
    </location>
    <ligand>
        <name>L-serine</name>
        <dbReference type="ChEBI" id="CHEBI:33384"/>
    </ligand>
</feature>
<keyword evidence="3" id="KW-0547">Nucleotide-binding</keyword>
<evidence type="ECO:0000259" key="10">
    <source>
        <dbReference type="PROSITE" id="PS50862"/>
    </source>
</evidence>
<gene>
    <name evidence="11" type="primary">OVA7_1</name>
    <name evidence="11" type="ORF">Zm00014a_038948</name>
</gene>
<name>A0A3L6F3G3_MAIZE</name>
<feature type="site" description="Important for serine binding" evidence="7">
    <location>
        <position position="321"/>
    </location>
</feature>
<evidence type="ECO:0000256" key="6">
    <source>
        <dbReference type="ARBA" id="ARBA00031113"/>
    </source>
</evidence>
<evidence type="ECO:0000256" key="3">
    <source>
        <dbReference type="ARBA" id="ARBA00022741"/>
    </source>
</evidence>
<feature type="binding site" evidence="8">
    <location>
        <begin position="228"/>
        <end position="230"/>
    </location>
    <ligand>
        <name>ATP</name>
        <dbReference type="ChEBI" id="CHEBI:30616"/>
    </ligand>
</feature>
<dbReference type="SUPFAM" id="SSF46589">
    <property type="entry name" value="tRNA-binding arm"/>
    <property type="match status" value="1"/>
</dbReference>
<dbReference type="PANTHER" id="PTHR11778">
    <property type="entry name" value="SERYL-TRNA SYNTHETASE"/>
    <property type="match status" value="1"/>
</dbReference>
<evidence type="ECO:0000313" key="11">
    <source>
        <dbReference type="EMBL" id="PWZ27530.1"/>
    </source>
</evidence>
<evidence type="ECO:0000256" key="1">
    <source>
        <dbReference type="ARBA" id="ARBA00012840"/>
    </source>
</evidence>
<dbReference type="SUPFAM" id="SSF55681">
    <property type="entry name" value="Class II aaRS and biotin synthetases"/>
    <property type="match status" value="1"/>
</dbReference>
<evidence type="ECO:0000313" key="12">
    <source>
        <dbReference type="Proteomes" id="UP000251960"/>
    </source>
</evidence>
<organism evidence="11 12">
    <name type="scientific">Zea mays</name>
    <name type="common">Maize</name>
    <dbReference type="NCBI Taxonomy" id="4577"/>
    <lineage>
        <taxon>Eukaryota</taxon>
        <taxon>Viridiplantae</taxon>
        <taxon>Streptophyta</taxon>
        <taxon>Embryophyta</taxon>
        <taxon>Tracheophyta</taxon>
        <taxon>Spermatophyta</taxon>
        <taxon>Magnoliopsida</taxon>
        <taxon>Liliopsida</taxon>
        <taxon>Poales</taxon>
        <taxon>Poaceae</taxon>
        <taxon>PACMAD clade</taxon>
        <taxon>Panicoideae</taxon>
        <taxon>Andropogonodae</taxon>
        <taxon>Andropogoneae</taxon>
        <taxon>Tripsacinae</taxon>
        <taxon>Zea</taxon>
    </lineage>
</organism>
<feature type="binding site" evidence="7">
    <location>
        <position position="228"/>
    </location>
    <ligand>
        <name>L-serine</name>
        <dbReference type="ChEBI" id="CHEBI:33384"/>
    </ligand>
</feature>
<evidence type="ECO:0000256" key="4">
    <source>
        <dbReference type="ARBA" id="ARBA00022840"/>
    </source>
</evidence>
<dbReference type="EMBL" id="NCVQ01000005">
    <property type="protein sequence ID" value="PWZ27530.1"/>
    <property type="molecule type" value="Genomic_DNA"/>
</dbReference>
<dbReference type="GO" id="GO:0005524">
    <property type="term" value="F:ATP binding"/>
    <property type="evidence" value="ECO:0007669"/>
    <property type="project" value="UniProtKB-KW"/>
</dbReference>
<evidence type="ECO:0000256" key="5">
    <source>
        <dbReference type="ARBA" id="ARBA00023146"/>
    </source>
</evidence>
<dbReference type="InterPro" id="IPR042103">
    <property type="entry name" value="SerRS_1_N_sf"/>
</dbReference>
<feature type="region of interest" description="Disordered" evidence="9">
    <location>
        <begin position="286"/>
        <end position="310"/>
    </location>
</feature>
<dbReference type="Gene3D" id="3.30.930.10">
    <property type="entry name" value="Bira Bifunctional Protein, Domain 2"/>
    <property type="match status" value="2"/>
</dbReference>
<dbReference type="Proteomes" id="UP000251960">
    <property type="component" value="Chromosome 4"/>
</dbReference>
<evidence type="ECO:0000256" key="2">
    <source>
        <dbReference type="ARBA" id="ARBA00022598"/>
    </source>
</evidence>
<dbReference type="GO" id="GO:0004828">
    <property type="term" value="F:serine-tRNA ligase activity"/>
    <property type="evidence" value="ECO:0007669"/>
    <property type="project" value="UniProtKB-EC"/>
</dbReference>
<comment type="caution">
    <text evidence="11">The sequence shown here is derived from an EMBL/GenBank/DDBJ whole genome shotgun (WGS) entry which is preliminary data.</text>
</comment>
<dbReference type="PRINTS" id="PR00981">
    <property type="entry name" value="TRNASYNTHSER"/>
</dbReference>
<dbReference type="InterPro" id="IPR002314">
    <property type="entry name" value="aa-tRNA-synt_IIb"/>
</dbReference>
<dbReference type="Gene3D" id="1.10.287.40">
    <property type="entry name" value="Serine-tRNA synthetase, tRNA binding domain"/>
    <property type="match status" value="1"/>
</dbReference>
<dbReference type="EC" id="6.1.1.11" evidence="1"/>
<dbReference type="Pfam" id="PF02403">
    <property type="entry name" value="Seryl_tRNA_N"/>
    <property type="match status" value="1"/>
</dbReference>
<dbReference type="ExpressionAtlas" id="A0A3L6F3G3">
    <property type="expression patterns" value="baseline and differential"/>
</dbReference>
<keyword evidence="4 8" id="KW-0067">ATP-binding</keyword>
<sequence length="364" mass="39865">MATIPNYDRWQEVERLRAERNAVANKMKGKLDPSVRQALVEEGKNLKEGLIALEEDLVQLTDKLQLEAQSIPNTTHPDVPVGGEESSVLRKEVGSQRSFNFAIKDHLQLGKELDLFDFDAAAEVSGSKFYYLKNEAVLLEMALVNWAISEVSKKGFTPLITPEIVRSSVVEKCGFQPRAKNTQVYSIEDSDQCLIGTAEIPVGGIHMDSILAESALPLKYVAYSHCFRTEAGAAGAATRTLDMATGDLGAPAYRKFDIEAWMPGLERYGEISSASNCTDYQSRRLGIRYRPSPSEPPSTSTKKGKGAASGPTQFVHTLNATAVAVPRLIVCILENFQQGDGSIVVPEPLRPYMGGLELLSPKFK</sequence>
<evidence type="ECO:0000256" key="8">
    <source>
        <dbReference type="PIRSR" id="PIRSR001529-2"/>
    </source>
</evidence>